<dbReference type="AlphaFoldDB" id="A0A2K4YDA3"/>
<evidence type="ECO:0000313" key="2">
    <source>
        <dbReference type="EMBL" id="SOX54770.1"/>
    </source>
</evidence>
<organism evidence="2 3">
    <name type="scientific">Mycobacterium ahvazicum</name>
    <dbReference type="NCBI Taxonomy" id="1964395"/>
    <lineage>
        <taxon>Bacteria</taxon>
        <taxon>Bacillati</taxon>
        <taxon>Actinomycetota</taxon>
        <taxon>Actinomycetes</taxon>
        <taxon>Mycobacteriales</taxon>
        <taxon>Mycobacteriaceae</taxon>
        <taxon>Mycobacterium</taxon>
        <taxon>Mycobacterium simiae complex</taxon>
    </lineage>
</organism>
<reference evidence="2" key="1">
    <citation type="submission" date="2018-01" db="EMBL/GenBank/DDBJ databases">
        <authorList>
            <consortium name="Urmite Genomes"/>
        </authorList>
    </citation>
    <scope>NUCLEOTIDE SEQUENCE [LARGE SCALE GENOMIC DNA]</scope>
    <source>
        <strain evidence="2">AFP003</strain>
    </source>
</reference>
<protein>
    <recommendedName>
        <fullName evidence="1">Mycothiol-dependent maleylpyruvate isomerase metal-binding domain-containing protein</fullName>
    </recommendedName>
</protein>
<evidence type="ECO:0000313" key="3">
    <source>
        <dbReference type="Proteomes" id="UP000236318"/>
    </source>
</evidence>
<feature type="domain" description="Mycothiol-dependent maleylpyruvate isomerase metal-binding" evidence="1">
    <location>
        <begin position="32"/>
        <end position="118"/>
    </location>
</feature>
<gene>
    <name evidence="2" type="ORF">MAAFP003_3448</name>
</gene>
<comment type="caution">
    <text evidence="2">The sequence shown here is derived from an EMBL/GenBank/DDBJ whole genome shotgun (WGS) entry which is preliminary data.</text>
</comment>
<evidence type="ECO:0000259" key="1">
    <source>
        <dbReference type="Pfam" id="PF11716"/>
    </source>
</evidence>
<name>A0A2K4YDA3_9MYCO</name>
<keyword evidence="3" id="KW-1185">Reference proteome</keyword>
<sequence>VSAMSDVIATGPRRHLRSSADAAAAYRTVQGRVDALLRGRTDLCERVVPACPGWSVRQTVCHLAGTAQDVVAANLANVGTDEWTRAQLDRLADRPLDEVLDLWATATETVVEFLTDSPKLVGAQAVFDALTHEHDIRGALGEPGSRTADPAFAVAIGFLTTMIDRTIRRNAYPCLRLTTPTTGTTQLGDPASAPGQIAVELSDFEALRVFSGRRSRRQLANLPWVGDPAGLQPIFHTVAVRPPADDLCE</sequence>
<dbReference type="InterPro" id="IPR034660">
    <property type="entry name" value="DinB/YfiT-like"/>
</dbReference>
<dbReference type="Proteomes" id="UP000236318">
    <property type="component" value="Unassembled WGS sequence"/>
</dbReference>
<dbReference type="GO" id="GO:0046872">
    <property type="term" value="F:metal ion binding"/>
    <property type="evidence" value="ECO:0007669"/>
    <property type="project" value="InterPro"/>
</dbReference>
<accession>A0A2K4YDA3</accession>
<dbReference type="Pfam" id="PF11716">
    <property type="entry name" value="MDMPI_N"/>
    <property type="match status" value="1"/>
</dbReference>
<dbReference type="SUPFAM" id="SSF109854">
    <property type="entry name" value="DinB/YfiT-like putative metalloenzymes"/>
    <property type="match status" value="1"/>
</dbReference>
<dbReference type="EMBL" id="FXEG02000003">
    <property type="protein sequence ID" value="SOX54770.1"/>
    <property type="molecule type" value="Genomic_DNA"/>
</dbReference>
<dbReference type="InterPro" id="IPR024344">
    <property type="entry name" value="MDMPI_metal-binding"/>
</dbReference>
<feature type="non-terminal residue" evidence="2">
    <location>
        <position position="1"/>
    </location>
</feature>
<proteinExistence type="predicted"/>
<dbReference type="Gene3D" id="1.20.120.450">
    <property type="entry name" value="dinb family like domain"/>
    <property type="match status" value="1"/>
</dbReference>